<feature type="transmembrane region" description="Helical" evidence="6">
    <location>
        <begin position="20"/>
        <end position="39"/>
    </location>
</feature>
<dbReference type="SUPFAM" id="SSF103481">
    <property type="entry name" value="Multidrug resistance efflux transporter EmrE"/>
    <property type="match status" value="2"/>
</dbReference>
<evidence type="ECO:0000256" key="6">
    <source>
        <dbReference type="RuleBase" id="RU363077"/>
    </source>
</evidence>
<dbReference type="GO" id="GO:0022857">
    <property type="term" value="F:transmembrane transporter activity"/>
    <property type="evidence" value="ECO:0007669"/>
    <property type="project" value="InterPro"/>
</dbReference>
<evidence type="ECO:0000256" key="2">
    <source>
        <dbReference type="ARBA" id="ARBA00007635"/>
    </source>
</evidence>
<feature type="transmembrane region" description="Helical" evidence="6">
    <location>
        <begin position="141"/>
        <end position="161"/>
    </location>
</feature>
<dbReference type="GO" id="GO:0016020">
    <property type="term" value="C:membrane"/>
    <property type="evidence" value="ECO:0007669"/>
    <property type="project" value="UniProtKB-SubCell"/>
</dbReference>
<proteinExistence type="inferred from homology"/>
<comment type="caution">
    <text evidence="8">The sequence shown here is derived from an EMBL/GenBank/DDBJ whole genome shotgun (WGS) entry which is preliminary data.</text>
</comment>
<dbReference type="InterPro" id="IPR030184">
    <property type="entry name" value="WAT1-related"/>
</dbReference>
<feature type="transmembrane region" description="Helical" evidence="6">
    <location>
        <begin position="265"/>
        <end position="286"/>
    </location>
</feature>
<evidence type="ECO:0000259" key="7">
    <source>
        <dbReference type="Pfam" id="PF00892"/>
    </source>
</evidence>
<reference evidence="8" key="1">
    <citation type="submission" date="2022-08" db="EMBL/GenBank/DDBJ databases">
        <authorList>
            <person name="Marques A."/>
        </authorList>
    </citation>
    <scope>NUCLEOTIDE SEQUENCE</scope>
    <source>
        <strain evidence="8">RhyPub2mFocal</strain>
        <tissue evidence="8">Leaves</tissue>
    </source>
</reference>
<feature type="transmembrane region" description="Helical" evidence="6">
    <location>
        <begin position="293"/>
        <end position="312"/>
    </location>
</feature>
<evidence type="ECO:0000313" key="9">
    <source>
        <dbReference type="Proteomes" id="UP001140206"/>
    </source>
</evidence>
<feature type="transmembrane region" description="Helical" evidence="6">
    <location>
        <begin position="80"/>
        <end position="98"/>
    </location>
</feature>
<evidence type="ECO:0000256" key="1">
    <source>
        <dbReference type="ARBA" id="ARBA00004141"/>
    </source>
</evidence>
<feature type="domain" description="EamA" evidence="7">
    <location>
        <begin position="199"/>
        <end position="337"/>
    </location>
</feature>
<comment type="subcellular location">
    <subcellularLocation>
        <location evidence="1 6">Membrane</location>
        <topology evidence="1 6">Multi-pass membrane protein</topology>
    </subcellularLocation>
</comment>
<dbReference type="EMBL" id="JAMFTS010006877">
    <property type="protein sequence ID" value="KAJ4731747.1"/>
    <property type="molecule type" value="Genomic_DNA"/>
</dbReference>
<evidence type="ECO:0000256" key="3">
    <source>
        <dbReference type="ARBA" id="ARBA00022692"/>
    </source>
</evidence>
<protein>
    <recommendedName>
        <fullName evidence="6">WAT1-related protein</fullName>
    </recommendedName>
</protein>
<keyword evidence="3 6" id="KW-0812">Transmembrane</keyword>
<keyword evidence="4 6" id="KW-1133">Transmembrane helix</keyword>
<dbReference type="PANTHER" id="PTHR31218">
    <property type="entry name" value="WAT1-RELATED PROTEIN"/>
    <property type="match status" value="1"/>
</dbReference>
<gene>
    <name evidence="8" type="ORF">LUZ62_009701</name>
</gene>
<dbReference type="Pfam" id="PF00892">
    <property type="entry name" value="EamA"/>
    <property type="match status" value="2"/>
</dbReference>
<evidence type="ECO:0000313" key="8">
    <source>
        <dbReference type="EMBL" id="KAJ4731747.1"/>
    </source>
</evidence>
<dbReference type="InterPro" id="IPR037185">
    <property type="entry name" value="EmrE-like"/>
</dbReference>
<name>A0AAV8AMA6_9POAL</name>
<feature type="transmembrane region" description="Helical" evidence="6">
    <location>
        <begin position="51"/>
        <end position="68"/>
    </location>
</feature>
<dbReference type="InterPro" id="IPR000620">
    <property type="entry name" value="EamA_dom"/>
</dbReference>
<evidence type="ECO:0000256" key="5">
    <source>
        <dbReference type="ARBA" id="ARBA00023136"/>
    </source>
</evidence>
<dbReference type="AlphaFoldDB" id="A0AAV8AMA6"/>
<keyword evidence="9" id="KW-1185">Reference proteome</keyword>
<organism evidence="8 9">
    <name type="scientific">Rhynchospora pubera</name>
    <dbReference type="NCBI Taxonomy" id="906938"/>
    <lineage>
        <taxon>Eukaryota</taxon>
        <taxon>Viridiplantae</taxon>
        <taxon>Streptophyta</taxon>
        <taxon>Embryophyta</taxon>
        <taxon>Tracheophyta</taxon>
        <taxon>Spermatophyta</taxon>
        <taxon>Magnoliopsida</taxon>
        <taxon>Liliopsida</taxon>
        <taxon>Poales</taxon>
        <taxon>Cyperaceae</taxon>
        <taxon>Cyperoideae</taxon>
        <taxon>Rhynchosporeae</taxon>
        <taxon>Rhynchospora</taxon>
    </lineage>
</organism>
<dbReference type="Proteomes" id="UP001140206">
    <property type="component" value="Unassembled WGS sequence"/>
</dbReference>
<feature type="domain" description="EamA" evidence="7">
    <location>
        <begin position="21"/>
        <end position="158"/>
    </location>
</feature>
<feature type="transmembrane region" description="Helical" evidence="6">
    <location>
        <begin position="110"/>
        <end position="129"/>
    </location>
</feature>
<feature type="transmembrane region" description="Helical" evidence="6">
    <location>
        <begin position="197"/>
        <end position="217"/>
    </location>
</feature>
<feature type="transmembrane region" description="Helical" evidence="6">
    <location>
        <begin position="229"/>
        <end position="250"/>
    </location>
</feature>
<comment type="similarity">
    <text evidence="2 6">Belongs to the drug/metabolite transporter (DMT) superfamily. Plant drug/metabolite exporter (P-DME) (TC 2.A.7.4) family.</text>
</comment>
<sequence>MADVDTRAICGVPEKVQLHVAMLALQFGYAGFHVVSRLALNMGISKVVFPVYRNIIALILLVPFAYFLEKKDRPQLTLSFVVQFFLLALCGITANQGFYLLGLDNTSPTFASAIQNSVPAITFAMAAALRIEKVRIDRRDGIAKILGTLACVAGASVITLYKGPTIFGPSTLNGTAASSFSQDTTLLWVNDSNGKNWTLGCIYLIGHCLSWSGWLVLQAPVLKKYPARLSVTSYTCFFGVIQFLIIAAFIERDADAWAFHSGSEVFTILYAGFIASGVAFAVQIWCIDRGGPVFVAVYQPVQTLVVAIMASLTLGEKFYLGGIIGAVMIVIGLYLVLWGKSKERAFAAKEAAALASSTCEHEGHRQAVQLPSRPPLLTSLYFPPFNHRECLMVSIDPLFMDFNYALI</sequence>
<keyword evidence="5 6" id="KW-0472">Membrane</keyword>
<feature type="transmembrane region" description="Helical" evidence="6">
    <location>
        <begin position="318"/>
        <end position="337"/>
    </location>
</feature>
<accession>A0AAV8AMA6</accession>
<evidence type="ECO:0000256" key="4">
    <source>
        <dbReference type="ARBA" id="ARBA00022989"/>
    </source>
</evidence>